<accession>A0A2G5I2C6</accession>
<name>A0A2G5I2C6_CERBT</name>
<dbReference type="AlphaFoldDB" id="A0A2G5I2C6"/>
<keyword evidence="4" id="KW-1185">Reference proteome</keyword>
<evidence type="ECO:0000313" key="2">
    <source>
        <dbReference type="EMBL" id="WPB00810.1"/>
    </source>
</evidence>
<dbReference type="EMBL" id="LKMD01000101">
    <property type="protein sequence ID" value="PIA98921.1"/>
    <property type="molecule type" value="Genomic_DNA"/>
</dbReference>
<sequence>MDTPSGIAPAAATAAMSTRQITMTELRQIRDNFGFVKVGDIVAAIQDMGSDHDALRLRDVDMDEVLARLN</sequence>
<proteinExistence type="predicted"/>
<evidence type="ECO:0000313" key="3">
    <source>
        <dbReference type="Proteomes" id="UP000230605"/>
    </source>
</evidence>
<organism evidence="1 3">
    <name type="scientific">Cercospora beticola</name>
    <name type="common">Sugarbeet leaf spot fungus</name>
    <dbReference type="NCBI Taxonomy" id="122368"/>
    <lineage>
        <taxon>Eukaryota</taxon>
        <taxon>Fungi</taxon>
        <taxon>Dikarya</taxon>
        <taxon>Ascomycota</taxon>
        <taxon>Pezizomycotina</taxon>
        <taxon>Dothideomycetes</taxon>
        <taxon>Dothideomycetidae</taxon>
        <taxon>Mycosphaerellales</taxon>
        <taxon>Mycosphaerellaceae</taxon>
        <taxon>Cercospora</taxon>
    </lineage>
</organism>
<protein>
    <submittedName>
        <fullName evidence="1">Uncharacterized protein</fullName>
    </submittedName>
</protein>
<reference evidence="2 4" key="2">
    <citation type="submission" date="2023-09" db="EMBL/GenBank/DDBJ databases">
        <title>Complete-Gapless Cercospora beticola genome.</title>
        <authorList>
            <person name="Wyatt N.A."/>
            <person name="Spanner R.E."/>
            <person name="Bolton M.D."/>
        </authorList>
    </citation>
    <scope>NUCLEOTIDE SEQUENCE [LARGE SCALE GENOMIC DNA]</scope>
    <source>
        <strain evidence="2">Cb09-40</strain>
    </source>
</reference>
<evidence type="ECO:0000313" key="4">
    <source>
        <dbReference type="Proteomes" id="UP001302367"/>
    </source>
</evidence>
<gene>
    <name evidence="1" type="ORF">CB0940_03630</name>
    <name evidence="2" type="ORF">RHO25_005430</name>
</gene>
<evidence type="ECO:0000313" key="1">
    <source>
        <dbReference type="EMBL" id="PIA98921.1"/>
    </source>
</evidence>
<dbReference type="EMBL" id="CP134186">
    <property type="protein sequence ID" value="WPB00810.1"/>
    <property type="molecule type" value="Genomic_DNA"/>
</dbReference>
<reference evidence="1 3" key="1">
    <citation type="submission" date="2015-10" db="EMBL/GenBank/DDBJ databases">
        <title>The cercosporin biosynthetic gene cluster was horizontally transferred to several fungal lineages and shown to be expanded in Cercospora beticola based on microsynteny with recipient genomes.</title>
        <authorList>
            <person name="De Jonge R."/>
            <person name="Ebert M.K."/>
            <person name="Suttle J.C."/>
            <person name="Jurick Ii W.M."/>
            <person name="Secor G.A."/>
            <person name="Thomma B.P."/>
            <person name="Van De Peer Y."/>
            <person name="Bolton M.D."/>
        </authorList>
    </citation>
    <scope>NUCLEOTIDE SEQUENCE [LARGE SCALE GENOMIC DNA]</scope>
    <source>
        <strain evidence="1 3">09-40</strain>
    </source>
</reference>
<dbReference type="Proteomes" id="UP001302367">
    <property type="component" value="Chromosome 3"/>
</dbReference>
<dbReference type="Proteomes" id="UP000230605">
    <property type="component" value="Chromosome 3"/>
</dbReference>